<evidence type="ECO:0000259" key="7">
    <source>
        <dbReference type="SMART" id="SM00928"/>
    </source>
</evidence>
<sequence>MSTTGDSGPTVRVTVGSYGHRGGPDEGRRVSSSEAVFDRARGAANDAVVRETGPTGIDRLEPLVLCSLDGRTTYHANCGGARARRIVETLESGRLPVDDATAVVEHDEDAETLPTPSEGPLSVGRRRILERCGWVTASEVPDPLPVTDPETVRERVSDVGILGRGRGDAHRDESVGDAWETARETEGDPVVVVNANDRDQRNRADSLLLESDPASVVEGAALAADAVGATDVVVYATDADLPRRRVREAADALLEAGRIESRPEVVAGPDRYIAGEPTMALEALEGSERIEARLRPPSTAVHGLYGRPTLVHTPRTFAQVRAALANPERFSADDADPGTRLLSVTGDVDAPATVELPTGGSLSAVRDAVGFEGSPKMVVVGGQFGGVTRHLDHAASSSALDAANLGTEGIVELFDDDKCAVATAGKRARFARDENCGRCAPCREGSKQLVGMLRDVYDGDYDDDMLRELARTMRATSTCDFGRTAGRTIDTAIDAFEREFLAHADGRCPAGECEEVSA</sequence>
<dbReference type="InterPro" id="IPR037207">
    <property type="entry name" value="Nuop51_4Fe4S-bd_sf"/>
</dbReference>
<dbReference type="GO" id="GO:0051539">
    <property type="term" value="F:4 iron, 4 sulfur cluster binding"/>
    <property type="evidence" value="ECO:0007669"/>
    <property type="project" value="UniProtKB-KW"/>
</dbReference>
<keyword evidence="3" id="KW-0479">Metal-binding</keyword>
<dbReference type="Gene3D" id="3.40.50.11540">
    <property type="entry name" value="NADH-ubiquinone oxidoreductase 51kDa subunit"/>
    <property type="match status" value="1"/>
</dbReference>
<dbReference type="Gene3D" id="1.20.1440.230">
    <property type="entry name" value="NADH-ubiquinone oxidoreductase 51kDa subunit, iron-sulphur binding domain"/>
    <property type="match status" value="1"/>
</dbReference>
<dbReference type="InterPro" id="IPR037225">
    <property type="entry name" value="Nuo51_FMN-bd_sf"/>
</dbReference>
<proteinExistence type="inferred from homology"/>
<evidence type="ECO:0000256" key="5">
    <source>
        <dbReference type="ARBA" id="ARBA00023014"/>
    </source>
</evidence>
<evidence type="ECO:0000256" key="6">
    <source>
        <dbReference type="SAM" id="MobiDB-lite"/>
    </source>
</evidence>
<comment type="similarity">
    <text evidence="1">Belongs to the complex I 51 kDa subunit family.</text>
</comment>
<dbReference type="SUPFAM" id="SSF142984">
    <property type="entry name" value="Nqo1 middle domain-like"/>
    <property type="match status" value="1"/>
</dbReference>
<dbReference type="AlphaFoldDB" id="A0A1I2MCW8"/>
<dbReference type="GO" id="GO:0046872">
    <property type="term" value="F:metal ion binding"/>
    <property type="evidence" value="ECO:0007669"/>
    <property type="project" value="UniProtKB-KW"/>
</dbReference>
<evidence type="ECO:0000313" key="9">
    <source>
        <dbReference type="Proteomes" id="UP000198876"/>
    </source>
</evidence>
<keyword evidence="9" id="KW-1185">Reference proteome</keyword>
<dbReference type="Pfam" id="PF10589">
    <property type="entry name" value="NADH_4Fe-4S"/>
    <property type="match status" value="1"/>
</dbReference>
<feature type="compositionally biased region" description="Basic and acidic residues" evidence="6">
    <location>
        <begin position="22"/>
        <end position="31"/>
    </location>
</feature>
<dbReference type="SUPFAM" id="SSF140490">
    <property type="entry name" value="Nqo1C-terminal domain-like"/>
    <property type="match status" value="1"/>
</dbReference>
<keyword evidence="2" id="KW-0004">4Fe-4S</keyword>
<feature type="domain" description="NADH-ubiquinone oxidoreductase 51kDa subunit iron-sulphur binding" evidence="7">
    <location>
        <begin position="421"/>
        <end position="466"/>
    </location>
</feature>
<dbReference type="InterPro" id="IPR019575">
    <property type="entry name" value="Nuop51_4Fe4S-bd"/>
</dbReference>
<dbReference type="Gene3D" id="3.10.20.600">
    <property type="match status" value="1"/>
</dbReference>
<dbReference type="SMART" id="SM00928">
    <property type="entry name" value="NADH_4Fe-4S"/>
    <property type="match status" value="1"/>
</dbReference>
<reference evidence="9" key="1">
    <citation type="submission" date="2016-10" db="EMBL/GenBank/DDBJ databases">
        <authorList>
            <person name="Varghese N."/>
            <person name="Submissions S."/>
        </authorList>
    </citation>
    <scope>NUCLEOTIDE SEQUENCE [LARGE SCALE GENOMIC DNA]</scope>
    <source>
        <strain evidence="9">CGMCC 1.7739</strain>
    </source>
</reference>
<evidence type="ECO:0000256" key="2">
    <source>
        <dbReference type="ARBA" id="ARBA00022485"/>
    </source>
</evidence>
<evidence type="ECO:0000256" key="4">
    <source>
        <dbReference type="ARBA" id="ARBA00023004"/>
    </source>
</evidence>
<keyword evidence="5" id="KW-0411">Iron-sulfur</keyword>
<dbReference type="OrthoDB" id="297477at2157"/>
<keyword evidence="4" id="KW-0408">Iron</keyword>
<dbReference type="PANTHER" id="PTHR43578">
    <property type="entry name" value="NADH-QUINONE OXIDOREDUCTASE SUBUNIT F"/>
    <property type="match status" value="1"/>
</dbReference>
<dbReference type="InterPro" id="IPR011538">
    <property type="entry name" value="Nuo51_FMN-bd"/>
</dbReference>
<evidence type="ECO:0000256" key="3">
    <source>
        <dbReference type="ARBA" id="ARBA00022723"/>
    </source>
</evidence>
<dbReference type="SUPFAM" id="SSF142019">
    <property type="entry name" value="Nqo1 FMN-binding domain-like"/>
    <property type="match status" value="1"/>
</dbReference>
<organism evidence="8 9">
    <name type="scientific">Halopelagius inordinatus</name>
    <dbReference type="NCBI Taxonomy" id="553467"/>
    <lineage>
        <taxon>Archaea</taxon>
        <taxon>Methanobacteriati</taxon>
        <taxon>Methanobacteriota</taxon>
        <taxon>Stenosarchaea group</taxon>
        <taxon>Halobacteria</taxon>
        <taxon>Halobacteriales</taxon>
        <taxon>Haloferacaceae</taxon>
    </lineage>
</organism>
<dbReference type="EMBL" id="FOOQ01000001">
    <property type="protein sequence ID" value="SFF89292.1"/>
    <property type="molecule type" value="Genomic_DNA"/>
</dbReference>
<evidence type="ECO:0000256" key="1">
    <source>
        <dbReference type="ARBA" id="ARBA00007523"/>
    </source>
</evidence>
<dbReference type="RefSeq" id="WP_092888387.1">
    <property type="nucleotide sequence ID" value="NZ_FOOQ01000001.1"/>
</dbReference>
<dbReference type="Pfam" id="PF01512">
    <property type="entry name" value="Complex1_51K"/>
    <property type="match status" value="1"/>
</dbReference>
<feature type="region of interest" description="Disordered" evidence="6">
    <location>
        <begin position="1"/>
        <end position="31"/>
    </location>
</feature>
<evidence type="ECO:0000313" key="8">
    <source>
        <dbReference type="EMBL" id="SFF89292.1"/>
    </source>
</evidence>
<name>A0A1I2MCW8_9EURY</name>
<gene>
    <name evidence="8" type="ORF">SAMN04488063_0684</name>
</gene>
<protein>
    <submittedName>
        <fullName evidence="8">NADH-quinone oxidoreductase subunit F</fullName>
    </submittedName>
</protein>
<accession>A0A1I2MCW8</accession>
<dbReference type="Proteomes" id="UP000198876">
    <property type="component" value="Unassembled WGS sequence"/>
</dbReference>
<dbReference type="STRING" id="553467.SAMN04488063_0684"/>
<dbReference type="PANTHER" id="PTHR43578:SF3">
    <property type="entry name" value="NADH-QUINONE OXIDOREDUCTASE SUBUNIT F"/>
    <property type="match status" value="1"/>
</dbReference>